<dbReference type="AlphaFoldDB" id="S5AL72"/>
<dbReference type="KEGG" id="amh:I633_22496"/>
<sequence length="140" mass="16437">MNKRLNYSVFIEDPIIRLFTLINAGLVIAYLWISLVHVPQYKYTFNVAFLLIPLLTTVFFKAFDATLEICDEGKLHYTEKFLFFTAKHLQSPSIDIKRCKKWSQITLTSGNETIFTRFIYQNDEADRIVNGMKKIMSLRE</sequence>
<feature type="transmembrane region" description="Helical" evidence="1">
    <location>
        <begin position="15"/>
        <end position="33"/>
    </location>
</feature>
<dbReference type="EMBL" id="CP004847">
    <property type="protein sequence ID" value="AGP79919.1"/>
    <property type="molecule type" value="Genomic_DNA"/>
</dbReference>
<keyword evidence="2" id="KW-0614">Plasmid</keyword>
<proteinExistence type="predicted"/>
<reference evidence="2 3" key="1">
    <citation type="journal article" date="2013" name="Genome Biol. Evol.">
        <title>Genomic Diversity of "Deep Ecotype" Alteromonas macleodii Isolates: Evidence for Pan-Mediterranean Clonal Frames.</title>
        <authorList>
            <person name="Lopez-Perez M."/>
            <person name="Gonzaga A."/>
            <person name="Rodriguez-Valera F."/>
        </authorList>
    </citation>
    <scope>NUCLEOTIDE SEQUENCE [LARGE SCALE GENOMIC DNA]</scope>
    <source>
        <strain evidence="3">'English Channel 615'</strain>
        <plasmid evidence="3">Plasmid</plasmid>
    </source>
</reference>
<evidence type="ECO:0000256" key="1">
    <source>
        <dbReference type="SAM" id="Phobius"/>
    </source>
</evidence>
<feature type="transmembrane region" description="Helical" evidence="1">
    <location>
        <begin position="45"/>
        <end position="63"/>
    </location>
</feature>
<dbReference type="Proteomes" id="UP000014909">
    <property type="component" value="Plasmid unnamed"/>
</dbReference>
<keyword evidence="1" id="KW-0472">Membrane</keyword>
<evidence type="ECO:0000313" key="3">
    <source>
        <dbReference type="Proteomes" id="UP000014909"/>
    </source>
</evidence>
<protein>
    <submittedName>
        <fullName evidence="2">Uncharacterized protein</fullName>
    </submittedName>
</protein>
<geneLocation type="plasmid" evidence="2">
    <name>unnamed</name>
</geneLocation>
<name>S5AL72_9ALTE</name>
<organism evidence="2 3">
    <name type="scientific">Alteromonas mediterranea 615</name>
    <dbReference type="NCBI Taxonomy" id="1300253"/>
    <lineage>
        <taxon>Bacteria</taxon>
        <taxon>Pseudomonadati</taxon>
        <taxon>Pseudomonadota</taxon>
        <taxon>Gammaproteobacteria</taxon>
        <taxon>Alteromonadales</taxon>
        <taxon>Alteromonadaceae</taxon>
        <taxon>Alteromonas/Salinimonas group</taxon>
        <taxon>Alteromonas</taxon>
    </lineage>
</organism>
<dbReference type="HOGENOM" id="CLU_1830916_0_0_6"/>
<dbReference type="BioCyc" id="AMAC1300253:G12YX-3566-MONOMER"/>
<keyword evidence="1" id="KW-1133">Transmembrane helix</keyword>
<gene>
    <name evidence="2" type="ORF">I633_22496</name>
</gene>
<evidence type="ECO:0000313" key="2">
    <source>
        <dbReference type="EMBL" id="AGP79919.1"/>
    </source>
</evidence>
<accession>S5AL72</accession>
<keyword evidence="1" id="KW-0812">Transmembrane</keyword>